<feature type="region of interest" description="Disordered" evidence="1">
    <location>
        <begin position="87"/>
        <end position="120"/>
    </location>
</feature>
<gene>
    <name evidence="2" type="ORF">EOE67_04495</name>
</gene>
<dbReference type="OrthoDB" id="6238772at2"/>
<dbReference type="AlphaFoldDB" id="A0A437R297"/>
<name>A0A437R297_9GAMM</name>
<dbReference type="RefSeq" id="WP_068063236.1">
    <property type="nucleotide sequence ID" value="NZ_SACS01000003.1"/>
</dbReference>
<evidence type="ECO:0000313" key="2">
    <source>
        <dbReference type="EMBL" id="RVU40842.1"/>
    </source>
</evidence>
<dbReference type="Proteomes" id="UP000283077">
    <property type="component" value="Unassembled WGS sequence"/>
</dbReference>
<organism evidence="2 3">
    <name type="scientific">Rheinheimera riviphila</name>
    <dbReference type="NCBI Taxonomy" id="1834037"/>
    <lineage>
        <taxon>Bacteria</taxon>
        <taxon>Pseudomonadati</taxon>
        <taxon>Pseudomonadota</taxon>
        <taxon>Gammaproteobacteria</taxon>
        <taxon>Chromatiales</taxon>
        <taxon>Chromatiaceae</taxon>
        <taxon>Rheinheimera</taxon>
    </lineage>
</organism>
<keyword evidence="3" id="KW-1185">Reference proteome</keyword>
<evidence type="ECO:0000313" key="3">
    <source>
        <dbReference type="Proteomes" id="UP000283077"/>
    </source>
</evidence>
<proteinExistence type="predicted"/>
<accession>A0A437R297</accession>
<evidence type="ECO:0000256" key="1">
    <source>
        <dbReference type="SAM" id="MobiDB-lite"/>
    </source>
</evidence>
<reference evidence="2 3" key="1">
    <citation type="submission" date="2019-01" db="EMBL/GenBank/DDBJ databases">
        <authorList>
            <person name="Chen W.-M."/>
        </authorList>
    </citation>
    <scope>NUCLEOTIDE SEQUENCE [LARGE SCALE GENOMIC DNA]</scope>
    <source>
        <strain evidence="2 3">KYPC3</strain>
    </source>
</reference>
<comment type="caution">
    <text evidence="2">The sequence shown here is derived from an EMBL/GenBank/DDBJ whole genome shotgun (WGS) entry which is preliminary data.</text>
</comment>
<feature type="compositionally biased region" description="Acidic residues" evidence="1">
    <location>
        <begin position="91"/>
        <end position="120"/>
    </location>
</feature>
<protein>
    <submittedName>
        <fullName evidence="2">Uncharacterized protein</fullName>
    </submittedName>
</protein>
<sequence length="120" mass="13933">MKDLVSIQDYLLSIADVGDWEGEEELVADRINAIYHAVWEKIPDDTSVDLIDRVLNEIWDQLRGSTIILDADEYELIDWAQAHMRKTLSNADEDEDDADDNQDHDDSDTDEENDEEDEEY</sequence>
<dbReference type="EMBL" id="SACS01000003">
    <property type="protein sequence ID" value="RVU40842.1"/>
    <property type="molecule type" value="Genomic_DNA"/>
</dbReference>